<evidence type="ECO:0000259" key="11">
    <source>
        <dbReference type="PROSITE" id="PS50075"/>
    </source>
</evidence>
<keyword evidence="5" id="KW-0521">NADP</keyword>
<organism evidence="14 15">
    <name type="scientific">Bionectria ochroleuca</name>
    <name type="common">Gliocladium roseum</name>
    <dbReference type="NCBI Taxonomy" id="29856"/>
    <lineage>
        <taxon>Eukaryota</taxon>
        <taxon>Fungi</taxon>
        <taxon>Dikarya</taxon>
        <taxon>Ascomycota</taxon>
        <taxon>Pezizomycotina</taxon>
        <taxon>Sordariomycetes</taxon>
        <taxon>Hypocreomycetidae</taxon>
        <taxon>Hypocreales</taxon>
        <taxon>Bionectriaceae</taxon>
        <taxon>Clonostachys</taxon>
    </lineage>
</organism>
<dbReference type="Pfam" id="PF00698">
    <property type="entry name" value="Acyl_transf_1"/>
    <property type="match status" value="1"/>
</dbReference>
<dbReference type="Pfam" id="PF02801">
    <property type="entry name" value="Ketoacyl-synt_C"/>
    <property type="match status" value="1"/>
</dbReference>
<dbReference type="Gene3D" id="3.90.180.10">
    <property type="entry name" value="Medium-chain alcohol dehydrogenases, catalytic domain"/>
    <property type="match status" value="1"/>
</dbReference>
<protein>
    <recommendedName>
        <fullName evidence="16">Carrier domain-containing protein</fullName>
    </recommendedName>
</protein>
<evidence type="ECO:0000256" key="10">
    <source>
        <dbReference type="SAM" id="MobiDB-lite"/>
    </source>
</evidence>
<dbReference type="SUPFAM" id="SSF53335">
    <property type="entry name" value="S-adenosyl-L-methionine-dependent methyltransferases"/>
    <property type="match status" value="1"/>
</dbReference>
<dbReference type="Gene3D" id="3.40.50.150">
    <property type="entry name" value="Vaccinia Virus protein VP39"/>
    <property type="match status" value="1"/>
</dbReference>
<name>A0ABY6UVW6_BIOOC</name>
<dbReference type="SMART" id="SM00825">
    <property type="entry name" value="PKS_KS"/>
    <property type="match status" value="1"/>
</dbReference>
<dbReference type="InterPro" id="IPR049552">
    <property type="entry name" value="PKS_DH_N"/>
</dbReference>
<feature type="region of interest" description="Disordered" evidence="10">
    <location>
        <begin position="1229"/>
        <end position="1248"/>
    </location>
</feature>
<feature type="active site" description="Proton acceptor; for dehydratase activity" evidence="9">
    <location>
        <position position="994"/>
    </location>
</feature>
<keyword evidence="6" id="KW-0560">Oxidoreductase</keyword>
<proteinExistence type="predicted"/>
<evidence type="ECO:0000313" key="15">
    <source>
        <dbReference type="Proteomes" id="UP000766486"/>
    </source>
</evidence>
<dbReference type="SMART" id="SM00823">
    <property type="entry name" value="PKS_PP"/>
    <property type="match status" value="1"/>
</dbReference>
<evidence type="ECO:0000256" key="2">
    <source>
        <dbReference type="ARBA" id="ARBA00022450"/>
    </source>
</evidence>
<evidence type="ECO:0000256" key="3">
    <source>
        <dbReference type="ARBA" id="ARBA00022553"/>
    </source>
</evidence>
<dbReference type="InterPro" id="IPR042104">
    <property type="entry name" value="PKS_dehydratase_sf"/>
</dbReference>
<dbReference type="InterPro" id="IPR020806">
    <property type="entry name" value="PKS_PP-bd"/>
</dbReference>
<dbReference type="InterPro" id="IPR050091">
    <property type="entry name" value="PKS_NRPS_Biosynth_Enz"/>
</dbReference>
<evidence type="ECO:0000256" key="9">
    <source>
        <dbReference type="PROSITE-ProRule" id="PRU01363"/>
    </source>
</evidence>
<evidence type="ECO:0000256" key="5">
    <source>
        <dbReference type="ARBA" id="ARBA00022857"/>
    </source>
</evidence>
<dbReference type="InterPro" id="IPR036291">
    <property type="entry name" value="NAD(P)-bd_dom_sf"/>
</dbReference>
<dbReference type="InterPro" id="IPR013217">
    <property type="entry name" value="Methyltransf_12"/>
</dbReference>
<dbReference type="Gene3D" id="3.40.47.10">
    <property type="match status" value="1"/>
</dbReference>
<accession>A0ABY6UVW6</accession>
<dbReference type="Gene3D" id="3.10.129.110">
    <property type="entry name" value="Polyketide synthase dehydratase"/>
    <property type="match status" value="1"/>
</dbReference>
<dbReference type="Gene3D" id="3.40.50.720">
    <property type="entry name" value="NAD(P)-binding Rossmann-like Domain"/>
    <property type="match status" value="1"/>
</dbReference>
<keyword evidence="15" id="KW-1185">Reference proteome</keyword>
<dbReference type="SMART" id="SM00829">
    <property type="entry name" value="PKS_ER"/>
    <property type="match status" value="1"/>
</dbReference>
<keyword evidence="4" id="KW-0808">Transferase</keyword>
<feature type="region of interest" description="Disordered" evidence="10">
    <location>
        <begin position="465"/>
        <end position="489"/>
    </location>
</feature>
<dbReference type="PANTHER" id="PTHR43775">
    <property type="entry name" value="FATTY ACID SYNTHASE"/>
    <property type="match status" value="1"/>
</dbReference>
<keyword evidence="8" id="KW-0012">Acyltransferase</keyword>
<dbReference type="InterPro" id="IPR049551">
    <property type="entry name" value="PKS_DH_C"/>
</dbReference>
<evidence type="ECO:0000256" key="4">
    <source>
        <dbReference type="ARBA" id="ARBA00022679"/>
    </source>
</evidence>
<dbReference type="Pfam" id="PF13602">
    <property type="entry name" value="ADH_zinc_N_2"/>
    <property type="match status" value="1"/>
</dbReference>
<dbReference type="InterPro" id="IPR013968">
    <property type="entry name" value="PKS_KR"/>
</dbReference>
<dbReference type="Pfam" id="PF14765">
    <property type="entry name" value="PS-DH"/>
    <property type="match status" value="1"/>
</dbReference>
<dbReference type="InterPro" id="IPR016035">
    <property type="entry name" value="Acyl_Trfase/lysoPLipase"/>
</dbReference>
<dbReference type="InterPro" id="IPR001227">
    <property type="entry name" value="Ac_transferase_dom_sf"/>
</dbReference>
<feature type="domain" description="Carrier" evidence="11">
    <location>
        <begin position="2509"/>
        <end position="2586"/>
    </location>
</feature>
<dbReference type="InterPro" id="IPR006162">
    <property type="entry name" value="Ppantetheine_attach_site"/>
</dbReference>
<dbReference type="Gene3D" id="3.40.366.10">
    <property type="entry name" value="Malonyl-Coenzyme A Acyl Carrier Protein, domain 2"/>
    <property type="match status" value="1"/>
</dbReference>
<dbReference type="InterPro" id="IPR020841">
    <property type="entry name" value="PKS_Beta-ketoAc_synthase_dom"/>
</dbReference>
<evidence type="ECO:0000256" key="1">
    <source>
        <dbReference type="ARBA" id="ARBA00005179"/>
    </source>
</evidence>
<dbReference type="PROSITE" id="PS00012">
    <property type="entry name" value="PHOSPHOPANTETHEINE"/>
    <property type="match status" value="1"/>
</dbReference>
<dbReference type="InterPro" id="IPR029063">
    <property type="entry name" value="SAM-dependent_MTases_sf"/>
</dbReference>
<dbReference type="Gene3D" id="1.10.1200.10">
    <property type="entry name" value="ACP-like"/>
    <property type="match status" value="1"/>
</dbReference>
<comment type="pathway">
    <text evidence="1">Secondary metabolite biosynthesis.</text>
</comment>
<dbReference type="Pfam" id="PF00550">
    <property type="entry name" value="PP-binding"/>
    <property type="match status" value="1"/>
</dbReference>
<dbReference type="InterPro" id="IPR011032">
    <property type="entry name" value="GroES-like_sf"/>
</dbReference>
<comment type="caution">
    <text evidence="14">The sequence shown here is derived from an EMBL/GenBank/DDBJ whole genome shotgun (WGS) entry which is preliminary data.</text>
</comment>
<evidence type="ECO:0000256" key="6">
    <source>
        <dbReference type="ARBA" id="ARBA00023002"/>
    </source>
</evidence>
<dbReference type="EMBL" id="CABFNS010000882">
    <property type="protein sequence ID" value="VUC34354.1"/>
    <property type="molecule type" value="Genomic_DNA"/>
</dbReference>
<sequence>MDPKSSPKAPGPYAVVGFSFKMPGEAVSESGLWDMLEKAENVMTAWPENRASVNLASKDEPKRTNNLLAQGAHFMKEDPGAFDAPFFSVPAKEAETIDPQQRLALEASYHAFENAGIPIESVRGSRIAVMGASMSTDWARMNSKDPDTMPRQSATSVASSLLANRISWHFDFRGPSVYMDTACSSGMIALDQACQAMSSGDASAALVVATNILITPESSIILSNLNFLSPDSRCFSFDSRANGYARGEGIVAVVIKPLHDALEAGDIIRAVIRGTASNQDGRTPGLTQPSAEAQEALMRHTYSKAQLPLTETRYVEAHGTGTPTGDPIESRAIGRVFGEHRSPEDPILIGSIKSNIGHLEGVSGLAGLMKAILIVERGIVPPNALFEKWNPDIESEQYNLHVPTRNITWPHSGLRRVSVNSFGFGGANAHVILDDALHYLKSHGLEGHHHSVDLSVADKSTINGTTGSTLLREDTRNGTSNREIQGPPPPTLLVWSAADAAAIQRMTDAYETYYQAHISGERHKLEQLAFTLAKRRSVMPWRTFAILDDRDISTKEESPFLLIEKTTRVTAEKADLTFAFTGQGAQYAGMGLELQRYPIFEQSLKNSDAILASLGCRWSLFAELGNKENINRPEFSQPLCTALQIALVDLLQSFNILPASVVGHSSGEIAAAYTAGALSHESACKIAYYRGQLAGRLRDTTKVPGAMLSANLPEEGVPEYLDKLGLSSKIDGVCIACMNSPTNVTLSGPASAIELIKQDLDQQGVFAQVIKTGIAYHSPAMREVSKEYLDLLKFLNGRAENTSRGIVMASSVSGKLTDLEPLATPQYWVDNLVSPVRFVQALQVLSGSLDKDPDAQLSSSIEDVIEIGSHAALKRPITDSVPSVHYHSVLKRSHSPLVTTLNLVGELFCRGYPASVVAANGQSHSNMPFLVDCPPYPFDRSRRYWDESRISKGFRSREYSPGFLLGVRSIDWNPLQPRWRNWLSAETMPWLRDHVVDGITLCPGAGMIVMAIEASMDIDSPTNRTVSGFVVKNAQFIAPIRISESASDAIETEVHLRQIQTADEKRPSWSEVTIFTHHGDHWTECFRTHVQIQYEESTAKTLDRDTEQENEHIRDHVQQTQVACKDGIQAPVFYKFCKEHGLNYGESFQLLEEIAWDREVSSTASISMSRLPAQSHRSPVHPAVLDSIFHMLLAQTSSGLRRSDSPTMVPRHLTKAWISAMPWHQATSSAHLASHAQRDDSSHSSPGIRGAIYGVSDKKTPLCIIENLSMVEISGSVQSQHDQTPDRTLLYNIAWKPKLSFLGARDLQSILQRSFKPFDDAIMEIYCPKITHALRTAAGKVLKKVSESQIRRGPGHLRKFREALKYQHNLQVQEGRNKDLSNSDLESLLVECETQNPEWFFFPAVARALPELLRGETDSVELMFATRSGEKFYENVFARHMRDGRLQAFLDLATHENPAMKILEVGAGTGGFTSQLMAAFTEFEAKTGSAAFDTYTFTDISASFFDGARGRFSDYLDRMDFRVLDLEKDPEEAGFSSASHDVIFAGSVLHATSNLTRSLATLRKLLKPGGYLVIQEPTAPDNAWVNIGFGSVPGWWLAEEDWRQGTPLVDIEGWDRLLRRTGFSGVDVALKDTENPVVHFSSILLSRATSEPISQEQNGLVNGHADNQKMTILLDRDSKAQQELAVELERSFAVSKIIDFASINEEDLALSSDVIVSLIEVGSPRLVDLSESELQAIQGLIQSLSNMLWISAPGVENDNAVHDPGFAATTGLLRGLRSEYRDKHIVSLSVESPTPQPLASIISDLLRDCFRKESPPSDIEFVVRDGQVKIGRLVQEKQFDEERLARVQPQLKDEVWKTGPALMLTTEVPGMLETLRWVEDTSRCDNLAPGDVEIEAMVWPLSFRDIFVALAKLGNEGLGFECGGIVTRVGAECSGEVQPGDRVVMGVVGSIRSHPRAAKQVVHKIPDGVSLEDVVAAMTPAMTAWRSLVDIARLQCGEKILIHSAAGGTGQMAVEVAKSIGAEIFATVGTEDKRELLKSKFGIPDDHIFYSRNTSFAQGIQRVTGGYGVDVVLNSIAGDGLTASWECIAPYGRFIEIGKADIRANSSLSMGHFAKNASFAAVDLYHINLTNQKMTSQLMGKVIELVSEGTIRAPQPLHAYSLSDTENAFRYMQSGKNTGRILLIKGDDDIVSKRIVHKSTWRFDPDSSYVVAGGLGGLGRSILQWMADKGAKHLIALSRSGASSKAASDVVQTLKSRGVSITTPPCDVSSREKLQAVLEECAATMPPIKGCINAAMALQDAIFENMTHTQWKTTIQSKILSSWNLHELLPRDMTFFILLSSLAGIYGTMAQSNYCSGCTYQDALARMRHNLGLGVSVSLDLGWMADVGIISERVEYQRNREATSDMAPVQGADLLAVLDHYCDPALPTSQSGVEVGEQCQLLLGALTPLDFDLKAGEEAPSSLQRPLFQGFKVMQERAQRVSTLTGGEAAQKEALTPAMKFRSASSNKERCEIVVDALKGRIARSLGIEQDDVVAEKTLSEYGVDSLMAVELRNWIRNDFGSAVTVFDIMGGASITAVGELVAAKADAAEAEAA</sequence>
<dbReference type="Pfam" id="PF08242">
    <property type="entry name" value="Methyltransf_12"/>
    <property type="match status" value="1"/>
</dbReference>
<dbReference type="PROSITE" id="PS52019">
    <property type="entry name" value="PKS_MFAS_DH"/>
    <property type="match status" value="1"/>
</dbReference>
<dbReference type="InterPro" id="IPR018201">
    <property type="entry name" value="Ketoacyl_synth_AS"/>
</dbReference>
<dbReference type="InterPro" id="IPR020807">
    <property type="entry name" value="PKS_DH"/>
</dbReference>
<dbReference type="SMART" id="SM00822">
    <property type="entry name" value="PKS_KR"/>
    <property type="match status" value="1"/>
</dbReference>
<dbReference type="PROSITE" id="PS52004">
    <property type="entry name" value="KS3_2"/>
    <property type="match status" value="1"/>
</dbReference>
<keyword evidence="3" id="KW-0597">Phosphoprotein</keyword>
<evidence type="ECO:0000259" key="12">
    <source>
        <dbReference type="PROSITE" id="PS52004"/>
    </source>
</evidence>
<dbReference type="PROSITE" id="PS00606">
    <property type="entry name" value="KS3_1"/>
    <property type="match status" value="1"/>
</dbReference>
<dbReference type="CDD" id="cd02440">
    <property type="entry name" value="AdoMet_MTases"/>
    <property type="match status" value="1"/>
</dbReference>
<evidence type="ECO:0000256" key="8">
    <source>
        <dbReference type="ARBA" id="ARBA00023315"/>
    </source>
</evidence>
<dbReference type="InterPro" id="IPR057326">
    <property type="entry name" value="KR_dom"/>
</dbReference>
<dbReference type="InterPro" id="IPR036736">
    <property type="entry name" value="ACP-like_sf"/>
</dbReference>
<dbReference type="InterPro" id="IPR032821">
    <property type="entry name" value="PKS_assoc"/>
</dbReference>
<reference evidence="14 15" key="1">
    <citation type="submission" date="2019-06" db="EMBL/GenBank/DDBJ databases">
        <authorList>
            <person name="Broberg M."/>
        </authorList>
    </citation>
    <scope>NUCLEOTIDE SEQUENCE [LARGE SCALE GENOMIC DNA]</scope>
</reference>
<dbReference type="InterPro" id="IPR014030">
    <property type="entry name" value="Ketoacyl_synth_N"/>
</dbReference>
<evidence type="ECO:0000313" key="14">
    <source>
        <dbReference type="EMBL" id="VUC34354.1"/>
    </source>
</evidence>
<gene>
    <name evidence="14" type="ORF">CLO192961_LOCUS380536</name>
</gene>
<keyword evidence="7" id="KW-0511">Multifunctional enzyme</keyword>
<dbReference type="SMART" id="SM00826">
    <property type="entry name" value="PKS_DH"/>
    <property type="match status" value="1"/>
</dbReference>
<feature type="active site" description="Proton donor; for dehydratase activity" evidence="9">
    <location>
        <position position="1186"/>
    </location>
</feature>
<dbReference type="Pfam" id="PF21089">
    <property type="entry name" value="PKS_DH_N"/>
    <property type="match status" value="1"/>
</dbReference>
<dbReference type="PROSITE" id="PS50075">
    <property type="entry name" value="CARRIER"/>
    <property type="match status" value="1"/>
</dbReference>
<dbReference type="SUPFAM" id="SSF51735">
    <property type="entry name" value="NAD(P)-binding Rossmann-fold domains"/>
    <property type="match status" value="2"/>
</dbReference>
<dbReference type="InterPro" id="IPR016039">
    <property type="entry name" value="Thiolase-like"/>
</dbReference>
<dbReference type="Pfam" id="PF08659">
    <property type="entry name" value="KR"/>
    <property type="match status" value="1"/>
</dbReference>
<dbReference type="PANTHER" id="PTHR43775:SF29">
    <property type="entry name" value="ASPERFURANONE POLYKETIDE SYNTHASE AFOG-RELATED"/>
    <property type="match status" value="1"/>
</dbReference>
<feature type="domain" description="PKS/mFAS DH" evidence="13">
    <location>
        <begin position="962"/>
        <end position="1279"/>
    </location>
</feature>
<feature type="region of interest" description="C-terminal hotdog fold" evidence="9">
    <location>
        <begin position="1125"/>
        <end position="1279"/>
    </location>
</feature>
<dbReference type="CDD" id="cd05195">
    <property type="entry name" value="enoyl_red"/>
    <property type="match status" value="1"/>
</dbReference>
<evidence type="ECO:0008006" key="16">
    <source>
        <dbReference type="Google" id="ProtNLM"/>
    </source>
</evidence>
<dbReference type="Proteomes" id="UP000766486">
    <property type="component" value="Unassembled WGS sequence"/>
</dbReference>
<dbReference type="SUPFAM" id="SSF50129">
    <property type="entry name" value="GroES-like"/>
    <property type="match status" value="1"/>
</dbReference>
<dbReference type="Pfam" id="PF16197">
    <property type="entry name" value="KAsynt_C_assoc"/>
    <property type="match status" value="1"/>
</dbReference>
<dbReference type="InterPro" id="IPR009081">
    <property type="entry name" value="PP-bd_ACP"/>
</dbReference>
<dbReference type="SUPFAM" id="SSF52151">
    <property type="entry name" value="FabD/lysophospholipase-like"/>
    <property type="match status" value="1"/>
</dbReference>
<keyword evidence="2" id="KW-0596">Phosphopantetheine</keyword>
<feature type="region of interest" description="N-terminal hotdog fold" evidence="9">
    <location>
        <begin position="962"/>
        <end position="1101"/>
    </location>
</feature>
<dbReference type="InterPro" id="IPR014043">
    <property type="entry name" value="Acyl_transferase_dom"/>
</dbReference>
<dbReference type="InterPro" id="IPR016036">
    <property type="entry name" value="Malonyl_transacylase_ACP-bd"/>
</dbReference>
<dbReference type="InterPro" id="IPR014031">
    <property type="entry name" value="Ketoacyl_synth_C"/>
</dbReference>
<feature type="domain" description="Ketosynthase family 3 (KS3)" evidence="12">
    <location>
        <begin position="10"/>
        <end position="435"/>
    </location>
</feature>
<dbReference type="Pfam" id="PF00109">
    <property type="entry name" value="ketoacyl-synt"/>
    <property type="match status" value="1"/>
</dbReference>
<dbReference type="CDD" id="cd00833">
    <property type="entry name" value="PKS"/>
    <property type="match status" value="1"/>
</dbReference>
<dbReference type="SUPFAM" id="SSF55048">
    <property type="entry name" value="Probable ACP-binding domain of malonyl-CoA ACP transacylase"/>
    <property type="match status" value="1"/>
</dbReference>
<evidence type="ECO:0000259" key="13">
    <source>
        <dbReference type="PROSITE" id="PS52019"/>
    </source>
</evidence>
<dbReference type="SUPFAM" id="SSF47336">
    <property type="entry name" value="ACP-like"/>
    <property type="match status" value="1"/>
</dbReference>
<dbReference type="SUPFAM" id="SSF53901">
    <property type="entry name" value="Thiolase-like"/>
    <property type="match status" value="1"/>
</dbReference>
<dbReference type="InterPro" id="IPR049900">
    <property type="entry name" value="PKS_mFAS_DH"/>
</dbReference>
<dbReference type="SMART" id="SM00827">
    <property type="entry name" value="PKS_AT"/>
    <property type="match status" value="1"/>
</dbReference>
<evidence type="ECO:0000256" key="7">
    <source>
        <dbReference type="ARBA" id="ARBA00023268"/>
    </source>
</evidence>
<dbReference type="InterPro" id="IPR020843">
    <property type="entry name" value="ER"/>
</dbReference>